<dbReference type="InterPro" id="IPR036942">
    <property type="entry name" value="Beta-barrel_TonB_sf"/>
</dbReference>
<protein>
    <submittedName>
        <fullName evidence="5">Carboxypeptidase regulatory-like domain-containing protein</fullName>
    </submittedName>
</protein>
<keyword evidence="3" id="KW-0998">Cell outer membrane</keyword>
<dbReference type="GO" id="GO:0009279">
    <property type="term" value="C:cell outer membrane"/>
    <property type="evidence" value="ECO:0007669"/>
    <property type="project" value="UniProtKB-SubCell"/>
</dbReference>
<dbReference type="GO" id="GO:0004180">
    <property type="term" value="F:carboxypeptidase activity"/>
    <property type="evidence" value="ECO:0007669"/>
    <property type="project" value="UniProtKB-KW"/>
</dbReference>
<keyword evidence="4" id="KW-0732">Signal</keyword>
<evidence type="ECO:0000313" key="5">
    <source>
        <dbReference type="EMBL" id="SFS18975.1"/>
    </source>
</evidence>
<sequence>MKRPFLLLSFVCSCVCLQALSAQSSTAVELSGAITDASGAALTQATVTVLHQQTQARRQVTTDEEGHFSFLRLATGEYLLTAQAEGFATASEDVNYDGTPARVILRLSPKALDSTVNVSADVASLDPAASARVSVTLEQIERIPSQSVSSPLSSLITNTTPGVSADSNGSFHPLGDHAEASFVIDGQPITDQQSRTFSSQVSLNALQSLEIREGAPLADVGDKTSMVIVAQTRSGLAHTRPMGELAASRGGFATSEASAHLGYGSERFGTFTAVDALNSGRFLDTPELAALHANGNAENFIERLDDRLSAQTSLQLNVGLSHAWFQTPNTYDQQALGQNQRQTIQSFNVAPSLLHTFDAASFLQVNLWVRQDKVRYLPSADRFVDTPAYLAQSRRLTNAGARSTYSHARGRHIFSMGVEWKHTFLAERFATGLTAPAYNSPCLGADGSPSSSPSLMDTAQCVGLGLTKNPAFLPQLLAIDLTRGGTIFAFHGYTDIKQEALFGQDSLTLGDFTANIGMRFDAYNGITRSTGIQPRVGLAYKSSSLHTVLRGAYSRIFITPYNENLIVASSAGPGATATVLGAADSAPLATGHRNQFNVGTESQLFKNVMLSSEYFWKFTYGAYDFDVLLNSPLTFPTQFRKSKIDGGLLRLNVSDTHGFAGYMTASHVRSRLFGPETGGVSFSAPYSNVVRPDHDEGLATNTYLRYQFGRKGPWAGFSWRYDGGLVSVATPDFATVLRMTGDEQAQLGLHCGAVFATVAVPVRACPLENLGTRRVRIPAAGTEDDDKNPSRIVPRNVFDLSVGKDDIYRHEHQQVGLHLDIVNLTNNGGLYNFLSTFSGTHFLTPRSMTVSLRYGF</sequence>
<dbReference type="SUPFAM" id="SSF56935">
    <property type="entry name" value="Porins"/>
    <property type="match status" value="1"/>
</dbReference>
<dbReference type="Proteomes" id="UP000199024">
    <property type="component" value="Unassembled WGS sequence"/>
</dbReference>
<dbReference type="AlphaFoldDB" id="A0A1I6MTF7"/>
<proteinExistence type="predicted"/>
<dbReference type="Gene3D" id="2.40.170.20">
    <property type="entry name" value="TonB-dependent receptor, beta-barrel domain"/>
    <property type="match status" value="1"/>
</dbReference>
<feature type="signal peptide" evidence="4">
    <location>
        <begin position="1"/>
        <end position="27"/>
    </location>
</feature>
<evidence type="ECO:0000256" key="3">
    <source>
        <dbReference type="ARBA" id="ARBA00023237"/>
    </source>
</evidence>
<evidence type="ECO:0000256" key="1">
    <source>
        <dbReference type="ARBA" id="ARBA00004442"/>
    </source>
</evidence>
<dbReference type="STRING" id="474950.SAMN05421771_3613"/>
<keyword evidence="2" id="KW-0472">Membrane</keyword>
<organism evidence="5 6">
    <name type="scientific">Granulicella pectinivorans</name>
    <dbReference type="NCBI Taxonomy" id="474950"/>
    <lineage>
        <taxon>Bacteria</taxon>
        <taxon>Pseudomonadati</taxon>
        <taxon>Acidobacteriota</taxon>
        <taxon>Terriglobia</taxon>
        <taxon>Terriglobales</taxon>
        <taxon>Acidobacteriaceae</taxon>
        <taxon>Granulicella</taxon>
    </lineage>
</organism>
<name>A0A1I6MTF7_9BACT</name>
<dbReference type="InterPro" id="IPR008969">
    <property type="entry name" value="CarboxyPept-like_regulatory"/>
</dbReference>
<keyword evidence="5" id="KW-0121">Carboxypeptidase</keyword>
<keyword evidence="6" id="KW-1185">Reference proteome</keyword>
<keyword evidence="5" id="KW-0645">Protease</keyword>
<comment type="subcellular location">
    <subcellularLocation>
        <location evidence="1">Cell outer membrane</location>
    </subcellularLocation>
</comment>
<reference evidence="5 6" key="1">
    <citation type="submission" date="2016-10" db="EMBL/GenBank/DDBJ databases">
        <authorList>
            <person name="de Groot N.N."/>
        </authorList>
    </citation>
    <scope>NUCLEOTIDE SEQUENCE [LARGE SCALE GENOMIC DNA]</scope>
    <source>
        <strain evidence="5 6">DSM 21001</strain>
    </source>
</reference>
<dbReference type="Gene3D" id="2.60.40.1120">
    <property type="entry name" value="Carboxypeptidase-like, regulatory domain"/>
    <property type="match status" value="1"/>
</dbReference>
<dbReference type="Pfam" id="PF13620">
    <property type="entry name" value="CarboxypepD_reg"/>
    <property type="match status" value="1"/>
</dbReference>
<feature type="chain" id="PRO_5011671103" evidence="4">
    <location>
        <begin position="28"/>
        <end position="856"/>
    </location>
</feature>
<accession>A0A1I6MTF7</accession>
<keyword evidence="5" id="KW-0378">Hydrolase</keyword>
<dbReference type="EMBL" id="FOZL01000001">
    <property type="protein sequence ID" value="SFS18975.1"/>
    <property type="molecule type" value="Genomic_DNA"/>
</dbReference>
<dbReference type="SUPFAM" id="SSF49464">
    <property type="entry name" value="Carboxypeptidase regulatory domain-like"/>
    <property type="match status" value="1"/>
</dbReference>
<gene>
    <name evidence="5" type="ORF">SAMN05421771_3613</name>
</gene>
<evidence type="ECO:0000256" key="2">
    <source>
        <dbReference type="ARBA" id="ARBA00023136"/>
    </source>
</evidence>
<evidence type="ECO:0000256" key="4">
    <source>
        <dbReference type="SAM" id="SignalP"/>
    </source>
</evidence>
<evidence type="ECO:0000313" key="6">
    <source>
        <dbReference type="Proteomes" id="UP000199024"/>
    </source>
</evidence>